<evidence type="ECO:0000256" key="2">
    <source>
        <dbReference type="ARBA" id="ARBA00022475"/>
    </source>
</evidence>
<evidence type="ECO:0000256" key="6">
    <source>
        <dbReference type="SAM" id="Phobius"/>
    </source>
</evidence>
<organism evidence="8 9">
    <name type="scientific">Rhodovarius crocodyli</name>
    <dbReference type="NCBI Taxonomy" id="1979269"/>
    <lineage>
        <taxon>Bacteria</taxon>
        <taxon>Pseudomonadati</taxon>
        <taxon>Pseudomonadota</taxon>
        <taxon>Alphaproteobacteria</taxon>
        <taxon>Acetobacterales</taxon>
        <taxon>Roseomonadaceae</taxon>
        <taxon>Rhodovarius</taxon>
    </lineage>
</organism>
<feature type="domain" description="ABC-2 type transporter transmembrane" evidence="7">
    <location>
        <begin position="29"/>
        <end position="380"/>
    </location>
</feature>
<feature type="transmembrane region" description="Helical" evidence="6">
    <location>
        <begin position="235"/>
        <end position="256"/>
    </location>
</feature>
<accession>A0A437M240</accession>
<keyword evidence="2" id="KW-1003">Cell membrane</keyword>
<comment type="subcellular location">
    <subcellularLocation>
        <location evidence="1">Cell membrane</location>
        <topology evidence="1">Multi-pass membrane protein</topology>
    </subcellularLocation>
</comment>
<feature type="transmembrane region" description="Helical" evidence="6">
    <location>
        <begin position="276"/>
        <end position="297"/>
    </location>
</feature>
<keyword evidence="5 6" id="KW-0472">Membrane</keyword>
<evidence type="ECO:0000256" key="3">
    <source>
        <dbReference type="ARBA" id="ARBA00022692"/>
    </source>
</evidence>
<feature type="transmembrane region" description="Helical" evidence="6">
    <location>
        <begin position="304"/>
        <end position="323"/>
    </location>
</feature>
<proteinExistence type="predicted"/>
<dbReference type="InterPro" id="IPR013525">
    <property type="entry name" value="ABC2_TM"/>
</dbReference>
<dbReference type="EMBL" id="SACL01000009">
    <property type="protein sequence ID" value="RVT91761.1"/>
    <property type="molecule type" value="Genomic_DNA"/>
</dbReference>
<keyword evidence="4 6" id="KW-1133">Transmembrane helix</keyword>
<protein>
    <submittedName>
        <fullName evidence="8">ABC transporter permease</fullName>
    </submittedName>
</protein>
<gene>
    <name evidence="8" type="ORF">EOD42_20800</name>
</gene>
<dbReference type="GO" id="GO:0005886">
    <property type="term" value="C:plasma membrane"/>
    <property type="evidence" value="ECO:0007669"/>
    <property type="project" value="UniProtKB-SubCell"/>
</dbReference>
<dbReference type="PANTHER" id="PTHR30294">
    <property type="entry name" value="MEMBRANE COMPONENT OF ABC TRANSPORTER YHHJ-RELATED"/>
    <property type="match status" value="1"/>
</dbReference>
<dbReference type="PANTHER" id="PTHR30294:SF47">
    <property type="entry name" value="INNER MEMBRANE TRANSPORT PERMEASE YHHJ"/>
    <property type="match status" value="1"/>
</dbReference>
<dbReference type="OrthoDB" id="9811522at2"/>
<feature type="transmembrane region" description="Helical" evidence="6">
    <location>
        <begin position="360"/>
        <end position="381"/>
    </location>
</feature>
<dbReference type="Pfam" id="PF12698">
    <property type="entry name" value="ABC2_membrane_3"/>
    <property type="match status" value="1"/>
</dbReference>
<dbReference type="Gene3D" id="3.40.1710.10">
    <property type="entry name" value="abc type-2 transporter like domain"/>
    <property type="match status" value="1"/>
</dbReference>
<evidence type="ECO:0000256" key="4">
    <source>
        <dbReference type="ARBA" id="ARBA00022989"/>
    </source>
</evidence>
<feature type="transmembrane region" description="Helical" evidence="6">
    <location>
        <begin position="190"/>
        <end position="215"/>
    </location>
</feature>
<dbReference type="AlphaFoldDB" id="A0A437M240"/>
<dbReference type="GO" id="GO:0140359">
    <property type="term" value="F:ABC-type transporter activity"/>
    <property type="evidence" value="ECO:0007669"/>
    <property type="project" value="InterPro"/>
</dbReference>
<dbReference type="RefSeq" id="WP_127789508.1">
    <property type="nucleotide sequence ID" value="NZ_SACL01000009.1"/>
</dbReference>
<evidence type="ECO:0000313" key="8">
    <source>
        <dbReference type="EMBL" id="RVT91761.1"/>
    </source>
</evidence>
<evidence type="ECO:0000256" key="1">
    <source>
        <dbReference type="ARBA" id="ARBA00004651"/>
    </source>
</evidence>
<reference evidence="8 9" key="1">
    <citation type="submission" date="2019-01" db="EMBL/GenBank/DDBJ databases">
        <authorList>
            <person name="Chen W.-M."/>
        </authorList>
    </citation>
    <scope>NUCLEOTIDE SEQUENCE [LARGE SCALE GENOMIC DNA]</scope>
    <source>
        <strain evidence="8 9">CCP-6</strain>
    </source>
</reference>
<dbReference type="InterPro" id="IPR051449">
    <property type="entry name" value="ABC-2_transporter_component"/>
</dbReference>
<evidence type="ECO:0000256" key="5">
    <source>
        <dbReference type="ARBA" id="ARBA00023136"/>
    </source>
</evidence>
<evidence type="ECO:0000259" key="7">
    <source>
        <dbReference type="Pfam" id="PF12698"/>
    </source>
</evidence>
<evidence type="ECO:0000313" key="9">
    <source>
        <dbReference type="Proteomes" id="UP000282957"/>
    </source>
</evidence>
<dbReference type="Proteomes" id="UP000282957">
    <property type="component" value="Unassembled WGS sequence"/>
</dbReference>
<keyword evidence="9" id="KW-1185">Reference proteome</keyword>
<name>A0A437M240_9PROT</name>
<comment type="caution">
    <text evidence="8">The sequence shown here is derived from an EMBL/GenBank/DDBJ whole genome shotgun (WGS) entry which is preliminary data.</text>
</comment>
<feature type="transmembrane region" description="Helical" evidence="6">
    <location>
        <begin position="27"/>
        <end position="52"/>
    </location>
</feature>
<sequence>MRAAPGLSAGPWLVFRRELDRLRRRPLLLVLCTAAPLCLMALLAAVFSAGLATRLPVAVLDLDGSELSRGIIRLVDATPDSAVALRAGDLAEGRAMILSGRADALLLLPRHLERDVSAGRRPEVVVFVNNQMMTTGGLALRGISAAVPAVAGGIRLSLRGAQGQPLEAAQASLQPVPVQLHPLFNPALNYAHFLLAALMPALLQIVAVVGSAYAVGLDVETPYRLRILRRLGGGLWAGMLGKLLPYTLLFLIVLGLGDAGLFGWLGLPLRGDRGLLLLAGVLFLLACQLMGALLALVLTPMGSAVSIGTLITAPAFGFMGIGFPRLAMNGFAQGWGALLPGTWYLQARIDQTLRGTPPEFSWHPVLVLAAFVAGLALLVALRLEARRA</sequence>
<keyword evidence="3 6" id="KW-0812">Transmembrane</keyword>